<gene>
    <name evidence="2" type="ORF">G7082_13250</name>
</gene>
<evidence type="ECO:0000313" key="2">
    <source>
        <dbReference type="EMBL" id="QIL49819.1"/>
    </source>
</evidence>
<dbReference type="AlphaFoldDB" id="A0A6G8AXX8"/>
<sequence>MNYTAFSKSNLYDQLLFEKSSEDSAQFAIDNIEVDWNQQALKKAKSYLEYSSFSDAGLYDQLIFEKFTEEQARYAMDNLPK</sequence>
<feature type="domain" description="Putative host cell surface-exposed lipoprotein Ltp-like HTH region" evidence="1">
    <location>
        <begin position="35"/>
        <end position="79"/>
    </location>
</feature>
<evidence type="ECO:0000313" key="3">
    <source>
        <dbReference type="Proteomes" id="UP000501747"/>
    </source>
</evidence>
<evidence type="ECO:0000259" key="1">
    <source>
        <dbReference type="Pfam" id="PF07553"/>
    </source>
</evidence>
<reference evidence="2 3" key="1">
    <citation type="submission" date="2020-03" db="EMBL/GenBank/DDBJ databases">
        <title>Vagococcus sp. nov., isolated from beetles.</title>
        <authorList>
            <person name="Hyun D.-W."/>
            <person name="Bae J.-W."/>
        </authorList>
    </citation>
    <scope>NUCLEOTIDE SEQUENCE [LARGE SCALE GENOMIC DNA]</scope>
    <source>
        <strain evidence="2 3">HDW17B</strain>
    </source>
</reference>
<feature type="domain" description="Putative host cell surface-exposed lipoprotein Ltp-like HTH region" evidence="1">
    <location>
        <begin position="3"/>
        <end position="32"/>
    </location>
</feature>
<dbReference type="KEGG" id="vhy:G7082_13250"/>
<dbReference type="InterPro" id="IPR036388">
    <property type="entry name" value="WH-like_DNA-bd_sf"/>
</dbReference>
<dbReference type="Gene3D" id="1.10.10.10">
    <property type="entry name" value="Winged helix-like DNA-binding domain superfamily/Winged helix DNA-binding domain"/>
    <property type="match status" value="2"/>
</dbReference>
<dbReference type="Proteomes" id="UP000501747">
    <property type="component" value="Chromosome"/>
</dbReference>
<dbReference type="Pfam" id="PF07553">
    <property type="entry name" value="Lipoprotein_Ltp"/>
    <property type="match status" value="2"/>
</dbReference>
<proteinExistence type="predicted"/>
<protein>
    <recommendedName>
        <fullName evidence="1">Putative host cell surface-exposed lipoprotein Ltp-like HTH region domain-containing protein</fullName>
    </recommendedName>
</protein>
<keyword evidence="3" id="KW-1185">Reference proteome</keyword>
<accession>A0A6G8AXX8</accession>
<dbReference type="EMBL" id="CP049887">
    <property type="protein sequence ID" value="QIL49819.1"/>
    <property type="molecule type" value="Genomic_DNA"/>
</dbReference>
<dbReference type="InterPro" id="IPR011434">
    <property type="entry name" value="Ltp-like_HTH"/>
</dbReference>
<organism evidence="2 3">
    <name type="scientific">Vagococcus hydrophili</name>
    <dbReference type="NCBI Taxonomy" id="2714947"/>
    <lineage>
        <taxon>Bacteria</taxon>
        <taxon>Bacillati</taxon>
        <taxon>Bacillota</taxon>
        <taxon>Bacilli</taxon>
        <taxon>Lactobacillales</taxon>
        <taxon>Enterococcaceae</taxon>
        <taxon>Vagococcus</taxon>
    </lineage>
</organism>
<name>A0A6G8AXX8_9ENTE</name>